<keyword evidence="3 7" id="KW-0489">Methyltransferase</keyword>
<keyword evidence="5" id="KW-0949">S-adenosyl-L-methionine</keyword>
<proteinExistence type="predicted"/>
<evidence type="ECO:0000313" key="8">
    <source>
        <dbReference type="Proteomes" id="UP000245802"/>
    </source>
</evidence>
<evidence type="ECO:0000256" key="2">
    <source>
        <dbReference type="ARBA" id="ARBA00022552"/>
    </source>
</evidence>
<dbReference type="SUPFAM" id="SSF53335">
    <property type="entry name" value="S-adenosyl-L-methionine-dependent methyltransferases"/>
    <property type="match status" value="1"/>
</dbReference>
<name>A0A2Z3H5D4_9BACT</name>
<keyword evidence="4 7" id="KW-0808">Transferase</keyword>
<dbReference type="KEGG" id="gog:C1280_36925"/>
<dbReference type="Proteomes" id="UP000245802">
    <property type="component" value="Chromosome"/>
</dbReference>
<reference evidence="7 8" key="1">
    <citation type="submission" date="2018-01" db="EMBL/GenBank/DDBJ databases">
        <title>G. obscuriglobus.</title>
        <authorList>
            <person name="Franke J."/>
            <person name="Blomberg W."/>
            <person name="Selmecki A."/>
        </authorList>
    </citation>
    <scope>NUCLEOTIDE SEQUENCE [LARGE SCALE GENOMIC DNA]</scope>
    <source>
        <strain evidence="7 8">DSM 5831</strain>
    </source>
</reference>
<evidence type="ECO:0000256" key="5">
    <source>
        <dbReference type="ARBA" id="ARBA00022691"/>
    </source>
</evidence>
<keyword evidence="2" id="KW-0698">rRNA processing</keyword>
<dbReference type="CDD" id="cd02440">
    <property type="entry name" value="AdoMet_MTases"/>
    <property type="match status" value="1"/>
</dbReference>
<dbReference type="PANTHER" id="PTHR47816">
    <property type="entry name" value="RIBOSOMAL RNA SMALL SUBUNIT METHYLTRANSFERASE C"/>
    <property type="match status" value="1"/>
</dbReference>
<dbReference type="InterPro" id="IPR029063">
    <property type="entry name" value="SAM-dependent_MTases_sf"/>
</dbReference>
<evidence type="ECO:0000313" key="7">
    <source>
        <dbReference type="EMBL" id="AWM42029.1"/>
    </source>
</evidence>
<dbReference type="InterPro" id="IPR002052">
    <property type="entry name" value="DNA_methylase_N6_adenine_CS"/>
</dbReference>
<sequence>MKHVTELFATVAHRVKPPVLIAVGPPWPVANLVKALNLPETEVTCAQLDLHQTDRVRETLAEVGASAEVVTVADMWDLPQRFGTVIFPASSQADRELKLDIVEQAAHVLTVGGLFLTLSEYERDSQFAKLQKKIFGKCGETPASENGMAFFSTKAEESGSRRRHEVKYHAKIGAGASMEFVSRPGTFSYGRFDAGSRAMLEVAEIRPGDTVLDLGCGNGAVGCLAGAMAGPDARVTFIDSSLRAIALAELNAKANGVTNTRFVNATRLQGLEEDKFDVILANPPYYAKSEITRLFIEGARDLLKPGGRYYLVTKMPTAVMPLIFDTFGDCSVIENRGYAVVLSGAGEE</sequence>
<keyword evidence="1" id="KW-0963">Cytoplasm</keyword>
<evidence type="ECO:0000256" key="1">
    <source>
        <dbReference type="ARBA" id="ARBA00022490"/>
    </source>
</evidence>
<dbReference type="GO" id="GO:0003676">
    <property type="term" value="F:nucleic acid binding"/>
    <property type="evidence" value="ECO:0007669"/>
    <property type="project" value="InterPro"/>
</dbReference>
<dbReference type="PRINTS" id="PR00507">
    <property type="entry name" value="N12N6MTFRASE"/>
</dbReference>
<dbReference type="RefSeq" id="WP_010046474.1">
    <property type="nucleotide sequence ID" value="NZ_CP025958.1"/>
</dbReference>
<dbReference type="GO" id="GO:0032259">
    <property type="term" value="P:methylation"/>
    <property type="evidence" value="ECO:0007669"/>
    <property type="project" value="UniProtKB-KW"/>
</dbReference>
<dbReference type="PROSITE" id="PS00092">
    <property type="entry name" value="N6_MTASE"/>
    <property type="match status" value="1"/>
</dbReference>
<evidence type="ECO:0000256" key="3">
    <source>
        <dbReference type="ARBA" id="ARBA00022603"/>
    </source>
</evidence>
<dbReference type="InterPro" id="IPR046977">
    <property type="entry name" value="RsmC/RlmG"/>
</dbReference>
<dbReference type="Pfam" id="PF05175">
    <property type="entry name" value="MTS"/>
    <property type="match status" value="1"/>
</dbReference>
<organism evidence="7 8">
    <name type="scientific">Gemmata obscuriglobus</name>
    <dbReference type="NCBI Taxonomy" id="114"/>
    <lineage>
        <taxon>Bacteria</taxon>
        <taxon>Pseudomonadati</taxon>
        <taxon>Planctomycetota</taxon>
        <taxon>Planctomycetia</taxon>
        <taxon>Gemmatales</taxon>
        <taxon>Gemmataceae</taxon>
        <taxon>Gemmata</taxon>
    </lineage>
</organism>
<evidence type="ECO:0000259" key="6">
    <source>
        <dbReference type="Pfam" id="PF05175"/>
    </source>
</evidence>
<dbReference type="Gene3D" id="3.40.50.150">
    <property type="entry name" value="Vaccinia Virus protein VP39"/>
    <property type="match status" value="1"/>
</dbReference>
<dbReference type="GO" id="GO:0006364">
    <property type="term" value="P:rRNA processing"/>
    <property type="evidence" value="ECO:0007669"/>
    <property type="project" value="UniProtKB-KW"/>
</dbReference>
<dbReference type="PANTHER" id="PTHR47816:SF4">
    <property type="entry name" value="RIBOSOMAL RNA SMALL SUBUNIT METHYLTRANSFERASE C"/>
    <property type="match status" value="1"/>
</dbReference>
<dbReference type="EMBL" id="CP025958">
    <property type="protein sequence ID" value="AWM42029.1"/>
    <property type="molecule type" value="Genomic_DNA"/>
</dbReference>
<dbReference type="OrthoDB" id="9764961at2"/>
<evidence type="ECO:0000256" key="4">
    <source>
        <dbReference type="ARBA" id="ARBA00022679"/>
    </source>
</evidence>
<dbReference type="AlphaFoldDB" id="A0A2Z3H5D4"/>
<dbReference type="InterPro" id="IPR007848">
    <property type="entry name" value="Small_mtfrase_dom"/>
</dbReference>
<accession>A0A2Z3H5D4</accession>
<protein>
    <submittedName>
        <fullName evidence="7">Methyltransferase domain-containing protein</fullName>
    </submittedName>
</protein>
<gene>
    <name evidence="7" type="ORF">C1280_36925</name>
</gene>
<dbReference type="GO" id="GO:0008170">
    <property type="term" value="F:N-methyltransferase activity"/>
    <property type="evidence" value="ECO:0007669"/>
    <property type="project" value="UniProtKB-ARBA"/>
</dbReference>
<dbReference type="GO" id="GO:0008757">
    <property type="term" value="F:S-adenosylmethionine-dependent methyltransferase activity"/>
    <property type="evidence" value="ECO:0007669"/>
    <property type="project" value="InterPro"/>
</dbReference>
<keyword evidence="8" id="KW-1185">Reference proteome</keyword>
<feature type="domain" description="Methyltransferase small" evidence="6">
    <location>
        <begin position="178"/>
        <end position="340"/>
    </location>
</feature>